<dbReference type="SUPFAM" id="SSF50978">
    <property type="entry name" value="WD40 repeat-like"/>
    <property type="match status" value="1"/>
</dbReference>
<dbReference type="InterPro" id="IPR044715">
    <property type="entry name" value="WDR86-like"/>
</dbReference>
<evidence type="ECO:0000313" key="2">
    <source>
        <dbReference type="EMBL" id="KAK9096500.1"/>
    </source>
</evidence>
<dbReference type="PANTHER" id="PTHR44489:SF1">
    <property type="entry name" value="ZINC FINGER CCCH DOMAIN-CONTAINING PROTEIN 63"/>
    <property type="match status" value="1"/>
</dbReference>
<evidence type="ECO:0000313" key="3">
    <source>
        <dbReference type="Proteomes" id="UP001417504"/>
    </source>
</evidence>
<dbReference type="EMBL" id="JBBNAE010000009">
    <property type="protein sequence ID" value="KAK9096500.1"/>
    <property type="molecule type" value="Genomic_DNA"/>
</dbReference>
<dbReference type="InterPro" id="IPR036322">
    <property type="entry name" value="WD40_repeat_dom_sf"/>
</dbReference>
<organism evidence="2 3">
    <name type="scientific">Stephania japonica</name>
    <dbReference type="NCBI Taxonomy" id="461633"/>
    <lineage>
        <taxon>Eukaryota</taxon>
        <taxon>Viridiplantae</taxon>
        <taxon>Streptophyta</taxon>
        <taxon>Embryophyta</taxon>
        <taxon>Tracheophyta</taxon>
        <taxon>Spermatophyta</taxon>
        <taxon>Magnoliopsida</taxon>
        <taxon>Ranunculales</taxon>
        <taxon>Menispermaceae</taxon>
        <taxon>Menispermoideae</taxon>
        <taxon>Cissampelideae</taxon>
        <taxon>Stephania</taxon>
    </lineage>
</organism>
<gene>
    <name evidence="2" type="ORF">Sjap_021997</name>
</gene>
<name>A0AAP0EQM6_9MAGN</name>
<comment type="caution">
    <text evidence="2">The sequence shown here is derived from an EMBL/GenBank/DDBJ whole genome shotgun (WGS) entry which is preliminary data.</text>
</comment>
<protein>
    <submittedName>
        <fullName evidence="2">Uncharacterized protein</fullName>
    </submittedName>
</protein>
<evidence type="ECO:0000256" key="1">
    <source>
        <dbReference type="SAM" id="MobiDB-lite"/>
    </source>
</evidence>
<proteinExistence type="predicted"/>
<keyword evidence="3" id="KW-1185">Reference proteome</keyword>
<dbReference type="Proteomes" id="UP001417504">
    <property type="component" value="Unassembled WGS sequence"/>
</dbReference>
<accession>A0AAP0EQM6</accession>
<sequence length="219" mass="24557">MVSSSRPSLAQPSSRSGLEPSSGSGYGSGWMLYWSDSSLSQIVMIQLDDTNFMLWKSIVALVIRGCEFDCFLFGITSCPNPMIVWFRNESSGNLEAIYTHYVDHGLRLLHGVHDGDGRAVLMCSCNDKIMRLYDLPSFEERGRIFSVEEIKAVDILDRSMFFTGDGAGKIRWRKLASLKPSYENCSSLAMECDCRLVVSKDQKQDADADETFNDTQSLQ</sequence>
<feature type="region of interest" description="Disordered" evidence="1">
    <location>
        <begin position="1"/>
        <end position="24"/>
    </location>
</feature>
<feature type="compositionally biased region" description="Low complexity" evidence="1">
    <location>
        <begin position="1"/>
        <end position="23"/>
    </location>
</feature>
<reference evidence="2 3" key="1">
    <citation type="submission" date="2024-01" db="EMBL/GenBank/DDBJ databases">
        <title>Genome assemblies of Stephania.</title>
        <authorList>
            <person name="Yang L."/>
        </authorList>
    </citation>
    <scope>NUCLEOTIDE SEQUENCE [LARGE SCALE GENOMIC DNA]</scope>
    <source>
        <strain evidence="2">QJT</strain>
        <tissue evidence="2">Leaf</tissue>
    </source>
</reference>
<dbReference type="PANTHER" id="PTHR44489">
    <property type="match status" value="1"/>
</dbReference>
<dbReference type="AlphaFoldDB" id="A0AAP0EQM6"/>